<dbReference type="GO" id="GO:0008270">
    <property type="term" value="F:zinc ion binding"/>
    <property type="evidence" value="ECO:0007669"/>
    <property type="project" value="UniProtKB-KW"/>
</dbReference>
<evidence type="ECO:0000256" key="5">
    <source>
        <dbReference type="ARBA" id="ARBA00023242"/>
    </source>
</evidence>
<feature type="region of interest" description="Disordered" evidence="7">
    <location>
        <begin position="144"/>
        <end position="259"/>
    </location>
</feature>
<sequence length="401" mass="44918">MASDSRQMQNEKIKQKALYECERGDATQFSTGQFSCAELNRSLPAFGHLILLRVMEKELTVLFEAVKKAADAAEKSPGEEERCLDALKQLNKFPVNYQLLVSTQVGKRLRQLTKHKSNKIKALASDVVDVWKDIIVKETTKNNENGIVNNKDSVKAEPKGAETDGSKKFQRSSSVKVEQGPSTDNGNGKLKRSNTTTGTPNSEKLMKLGTSSNGKNVERDDVQTSKNAAGQFVQNEKRIKEEKPSSDRQKLASDPVGPPKLTSLVYCKDSVRDKIRELLAEALCKVSSEVDDDLRDQVSASDPYRVAVLVETAMFEKWGKSTGSQKMKYRSIMFNIKDAKNPDFRRKVLLGQFEPRAILELTPEEMASDSRQMQNEKIKQKALFECERGTTQQATLDDLAW</sequence>
<evidence type="ECO:0000256" key="4">
    <source>
        <dbReference type="ARBA" id="ARBA00022833"/>
    </source>
</evidence>
<dbReference type="InterPro" id="IPR036575">
    <property type="entry name" value="TFIIS_cen_dom_sf"/>
</dbReference>
<dbReference type="SUPFAM" id="SSF46942">
    <property type="entry name" value="Elongation factor TFIIS domain 2"/>
    <property type="match status" value="1"/>
</dbReference>
<dbReference type="Gene3D" id="1.20.930.10">
    <property type="entry name" value="Conserved domain common to transcription factors TFIIS, elongin A, CRSP70"/>
    <property type="match status" value="1"/>
</dbReference>
<keyword evidence="5 6" id="KW-0539">Nucleus</keyword>
<dbReference type="PANTHER" id="PTHR11477:SF0">
    <property type="entry name" value="IP08861P-RELATED"/>
    <property type="match status" value="1"/>
</dbReference>
<feature type="compositionally biased region" description="Polar residues" evidence="7">
    <location>
        <begin position="224"/>
        <end position="234"/>
    </location>
</feature>
<evidence type="ECO:0000256" key="6">
    <source>
        <dbReference type="PROSITE-ProRule" id="PRU00649"/>
    </source>
</evidence>
<dbReference type="SMART" id="SM00510">
    <property type="entry name" value="TFS2M"/>
    <property type="match status" value="1"/>
</dbReference>
<protein>
    <recommendedName>
        <fullName evidence="12">TFIIS N-terminal domain-containing protein</fullName>
    </recommendedName>
</protein>
<keyword evidence="11" id="KW-1185">Reference proteome</keyword>
<dbReference type="InterPro" id="IPR003618">
    <property type="entry name" value="TFIIS_cen_dom"/>
</dbReference>
<dbReference type="InterPro" id="IPR017923">
    <property type="entry name" value="TFIIS_N"/>
</dbReference>
<evidence type="ECO:0000313" key="10">
    <source>
        <dbReference type="EMBL" id="CAI9767592.1"/>
    </source>
</evidence>
<gene>
    <name evidence="10" type="ORF">FPE_LOCUS15022</name>
</gene>
<keyword evidence="3" id="KW-0863">Zinc-finger</keyword>
<feature type="compositionally biased region" description="Polar residues" evidence="7">
    <location>
        <begin position="193"/>
        <end position="202"/>
    </location>
</feature>
<comment type="subcellular location">
    <subcellularLocation>
        <location evidence="1 6">Nucleus</location>
    </subcellularLocation>
</comment>
<evidence type="ECO:0000256" key="7">
    <source>
        <dbReference type="SAM" id="MobiDB-lite"/>
    </source>
</evidence>
<evidence type="ECO:0008006" key="12">
    <source>
        <dbReference type="Google" id="ProtNLM"/>
    </source>
</evidence>
<dbReference type="Pfam" id="PF07500">
    <property type="entry name" value="TFIIS_M"/>
    <property type="match status" value="1"/>
</dbReference>
<reference evidence="10" key="1">
    <citation type="submission" date="2023-05" db="EMBL/GenBank/DDBJ databases">
        <authorList>
            <person name="Huff M."/>
        </authorList>
    </citation>
    <scope>NUCLEOTIDE SEQUENCE</scope>
</reference>
<dbReference type="InterPro" id="IPR003617">
    <property type="entry name" value="TFIIS/CRSP70_N_sub"/>
</dbReference>
<dbReference type="CDD" id="cd00183">
    <property type="entry name" value="TFIIS_I"/>
    <property type="match status" value="1"/>
</dbReference>
<keyword evidence="4" id="KW-0862">Zinc</keyword>
<dbReference type="PROSITE" id="PS51321">
    <property type="entry name" value="TFIIS_CENTRAL"/>
    <property type="match status" value="1"/>
</dbReference>
<evidence type="ECO:0000259" key="9">
    <source>
        <dbReference type="PROSITE" id="PS51321"/>
    </source>
</evidence>
<dbReference type="GO" id="GO:0006351">
    <property type="term" value="P:DNA-templated transcription"/>
    <property type="evidence" value="ECO:0007669"/>
    <property type="project" value="InterPro"/>
</dbReference>
<dbReference type="Proteomes" id="UP000834106">
    <property type="component" value="Chromosome 9"/>
</dbReference>
<dbReference type="Gene3D" id="1.10.472.30">
    <property type="entry name" value="Transcription elongation factor S-II, central domain"/>
    <property type="match status" value="1"/>
</dbReference>
<dbReference type="AlphaFoldDB" id="A0AAD2DU98"/>
<feature type="domain" description="TFIIS N-terminal" evidence="8">
    <location>
        <begin position="64"/>
        <end position="138"/>
    </location>
</feature>
<keyword evidence="2" id="KW-0479">Metal-binding</keyword>
<dbReference type="GO" id="GO:0005634">
    <property type="term" value="C:nucleus"/>
    <property type="evidence" value="ECO:0007669"/>
    <property type="project" value="UniProtKB-SubCell"/>
</dbReference>
<evidence type="ECO:0000256" key="2">
    <source>
        <dbReference type="ARBA" id="ARBA00022723"/>
    </source>
</evidence>
<organism evidence="10 11">
    <name type="scientific">Fraxinus pennsylvanica</name>
    <dbReference type="NCBI Taxonomy" id="56036"/>
    <lineage>
        <taxon>Eukaryota</taxon>
        <taxon>Viridiplantae</taxon>
        <taxon>Streptophyta</taxon>
        <taxon>Embryophyta</taxon>
        <taxon>Tracheophyta</taxon>
        <taxon>Spermatophyta</taxon>
        <taxon>Magnoliopsida</taxon>
        <taxon>eudicotyledons</taxon>
        <taxon>Gunneridae</taxon>
        <taxon>Pentapetalae</taxon>
        <taxon>asterids</taxon>
        <taxon>lamiids</taxon>
        <taxon>Lamiales</taxon>
        <taxon>Oleaceae</taxon>
        <taxon>Oleeae</taxon>
        <taxon>Fraxinus</taxon>
    </lineage>
</organism>
<feature type="compositionally biased region" description="Basic and acidic residues" evidence="7">
    <location>
        <begin position="152"/>
        <end position="167"/>
    </location>
</feature>
<dbReference type="SMART" id="SM00509">
    <property type="entry name" value="TFS2N"/>
    <property type="match status" value="1"/>
</dbReference>
<feature type="domain" description="TFIIS central" evidence="9">
    <location>
        <begin position="271"/>
        <end position="394"/>
    </location>
</feature>
<name>A0AAD2DU98_9LAMI</name>
<dbReference type="SUPFAM" id="SSF47676">
    <property type="entry name" value="Conserved domain common to transcription factors TFIIS, elongin A, CRSP70"/>
    <property type="match status" value="1"/>
</dbReference>
<feature type="compositionally biased region" description="Polar residues" evidence="7">
    <location>
        <begin position="171"/>
        <end position="186"/>
    </location>
</feature>
<dbReference type="PROSITE" id="PS51319">
    <property type="entry name" value="TFIIS_N"/>
    <property type="match status" value="1"/>
</dbReference>
<dbReference type="PANTHER" id="PTHR11477">
    <property type="entry name" value="TRANSCRIPTION FACTOR S-II ZINC FINGER DOMAIN-CONTAINING PROTEIN"/>
    <property type="match status" value="1"/>
</dbReference>
<accession>A0AAD2DU98</accession>
<proteinExistence type="predicted"/>
<evidence type="ECO:0000256" key="3">
    <source>
        <dbReference type="ARBA" id="ARBA00022771"/>
    </source>
</evidence>
<dbReference type="Pfam" id="PF08711">
    <property type="entry name" value="Med26"/>
    <property type="match status" value="1"/>
</dbReference>
<evidence type="ECO:0000313" key="11">
    <source>
        <dbReference type="Proteomes" id="UP000834106"/>
    </source>
</evidence>
<dbReference type="InterPro" id="IPR035441">
    <property type="entry name" value="TFIIS/LEDGF_dom_sf"/>
</dbReference>
<evidence type="ECO:0000256" key="1">
    <source>
        <dbReference type="ARBA" id="ARBA00004123"/>
    </source>
</evidence>
<dbReference type="EMBL" id="OU503044">
    <property type="protein sequence ID" value="CAI9767592.1"/>
    <property type="molecule type" value="Genomic_DNA"/>
</dbReference>
<evidence type="ECO:0000259" key="8">
    <source>
        <dbReference type="PROSITE" id="PS51319"/>
    </source>
</evidence>
<feature type="compositionally biased region" description="Basic and acidic residues" evidence="7">
    <location>
        <begin position="235"/>
        <end position="251"/>
    </location>
</feature>